<gene>
    <name evidence="4" type="ORF">Clacol_004557</name>
</gene>
<dbReference type="InterPro" id="IPR007111">
    <property type="entry name" value="NACHT_NTPase"/>
</dbReference>
<dbReference type="Proteomes" id="UP001050691">
    <property type="component" value="Unassembled WGS sequence"/>
</dbReference>
<dbReference type="SUPFAM" id="SSF82171">
    <property type="entry name" value="DPP6 N-terminal domain-like"/>
    <property type="match status" value="1"/>
</dbReference>
<sequence>MADPFRSQKGSLGQEIPGQSRKGGIETGGDEITVSFSILQSAFVNPSSIDSNELVSSIQAASQALKSTHTITGKRLEHEDKPGYYDKVGKSVIQRLSIFNDLVQKFADLGVSIITNTQQIDQNILDLFKTLDSTYEFIEESTEIQSHPSYQRILSNLAKQTQECAYFIRGYAKKRNFWIRVGMNIGGEPIRLRVQSYQDSFAKLLAEFQTRSALHTEISVGRLFELNKLMGENLDLNDLPYASGAGLHMGKQCLLGTRVEVLDEIVDWINNDDDDCPRLFWLAGSAGMGKSAIAHSIASRFKSLKRLGSFFCFDKTSLERRDKIFSTIARDLAGLDLQIKHELAKIIKDEYSLCHTTDLQLQWEKLISEPLRAISEVSTGPILIVIDGLDESGDTISRRGLLTILEKEISSLPVNIRFLITSRPEKDILLTFNKPQSHIRSKMMNNIPETETTRDILTYFKTTLKVEVEEESFGDAELKRLWAYLASEFLIGLRKGAGSTATDRYKDLINTQRIQSINDPLDAMYNQILSSIFDSSNPLVMSRFRSVIGSVVAAYEPLSLNSLIALRGENVSLSGRKTDIKVVLEYMGSLLSGINDHDPSSPIRPLHLSFREYLLDHNRSHEFCIDPTHFHRDFSFACLRTMMEGLRFNICGISNSHIRNVDDKGLSERVSSSITSQLSYSSRYWARHVSSAVFDPLVAGKIEKFLHHGFLLWLEVLSLLQAISGAVKSMSSIISWCSEKESHQTLYDFAVDGKQFVQLFGGAIADSAPHVYISALPFCPQRSVIYKKFISQFPNTLRIASEPIHDWPLGWRRITMRNVWCTSFSHGGQYLAVGSQSDGIVRVLDPETLATLWTVASSDKLDNGIQDVQFSTGDKSLVFVAMKNVYSFDILTGSLTILLSDLPLRDHIIISQDTRFVAFCYYFDTESKLTVWNLGTREEVINIHVEGERTLYYGFSNTDNGSFVAYLGMDIGVQIWDLETGALIQLLPIGPQLPDSFNERTARYIGHPFMLTANGKQIIFNNYDRSYLWNYQNNSLITVGGRCLDITPDGDSIIIHTSIGILLHNKNGCELHCPSTIHTLSNALSKDGNRLAISENEYLDILDLDGWQSYVRRNTHDSKSTPSPQLFIAMSSDTEYFLTNSAESGYYEIWDVE</sequence>
<evidence type="ECO:0000256" key="2">
    <source>
        <dbReference type="SAM" id="MobiDB-lite"/>
    </source>
</evidence>
<feature type="domain" description="NACHT" evidence="3">
    <location>
        <begin position="278"/>
        <end position="424"/>
    </location>
</feature>
<feature type="region of interest" description="Disordered" evidence="2">
    <location>
        <begin position="1"/>
        <end position="26"/>
    </location>
</feature>
<dbReference type="Gene3D" id="2.130.10.10">
    <property type="entry name" value="YVTN repeat-like/Quinoprotein amine dehydrogenase"/>
    <property type="match status" value="2"/>
</dbReference>
<dbReference type="InterPro" id="IPR027417">
    <property type="entry name" value="P-loop_NTPase"/>
</dbReference>
<dbReference type="PROSITE" id="PS50837">
    <property type="entry name" value="NACHT"/>
    <property type="match status" value="1"/>
</dbReference>
<dbReference type="PANTHER" id="PTHR10039:SF17">
    <property type="entry name" value="FUNGAL STAND N-TERMINAL GOODBYE DOMAIN-CONTAINING PROTEIN-RELATED"/>
    <property type="match status" value="1"/>
</dbReference>
<keyword evidence="5" id="KW-1185">Reference proteome</keyword>
<dbReference type="InterPro" id="IPR056884">
    <property type="entry name" value="NPHP3-like_N"/>
</dbReference>
<evidence type="ECO:0000256" key="1">
    <source>
        <dbReference type="ARBA" id="ARBA00022737"/>
    </source>
</evidence>
<dbReference type="PANTHER" id="PTHR10039">
    <property type="entry name" value="AMELOGENIN"/>
    <property type="match status" value="1"/>
</dbReference>
<organism evidence="4 5">
    <name type="scientific">Clathrus columnatus</name>
    <dbReference type="NCBI Taxonomy" id="1419009"/>
    <lineage>
        <taxon>Eukaryota</taxon>
        <taxon>Fungi</taxon>
        <taxon>Dikarya</taxon>
        <taxon>Basidiomycota</taxon>
        <taxon>Agaricomycotina</taxon>
        <taxon>Agaricomycetes</taxon>
        <taxon>Phallomycetidae</taxon>
        <taxon>Phallales</taxon>
        <taxon>Clathraceae</taxon>
        <taxon>Clathrus</taxon>
    </lineage>
</organism>
<dbReference type="SUPFAM" id="SSF52540">
    <property type="entry name" value="P-loop containing nucleoside triphosphate hydrolases"/>
    <property type="match status" value="1"/>
</dbReference>
<name>A0AAV5ABC5_9AGAM</name>
<dbReference type="Pfam" id="PF24883">
    <property type="entry name" value="NPHP3_N"/>
    <property type="match status" value="1"/>
</dbReference>
<dbReference type="EMBL" id="BPWL01000005">
    <property type="protein sequence ID" value="GJJ10331.1"/>
    <property type="molecule type" value="Genomic_DNA"/>
</dbReference>
<proteinExistence type="predicted"/>
<reference evidence="4" key="1">
    <citation type="submission" date="2021-10" db="EMBL/GenBank/DDBJ databases">
        <title>De novo Genome Assembly of Clathrus columnatus (Basidiomycota, Fungi) Using Illumina and Nanopore Sequence Data.</title>
        <authorList>
            <person name="Ogiso-Tanaka E."/>
            <person name="Itagaki H."/>
            <person name="Hosoya T."/>
            <person name="Hosaka K."/>
        </authorList>
    </citation>
    <scope>NUCLEOTIDE SEQUENCE</scope>
    <source>
        <strain evidence="4">MO-923</strain>
    </source>
</reference>
<evidence type="ECO:0000313" key="4">
    <source>
        <dbReference type="EMBL" id="GJJ10331.1"/>
    </source>
</evidence>
<dbReference type="AlphaFoldDB" id="A0AAV5ABC5"/>
<dbReference type="Gene3D" id="3.40.50.300">
    <property type="entry name" value="P-loop containing nucleotide triphosphate hydrolases"/>
    <property type="match status" value="1"/>
</dbReference>
<evidence type="ECO:0000259" key="3">
    <source>
        <dbReference type="PROSITE" id="PS50837"/>
    </source>
</evidence>
<comment type="caution">
    <text evidence="4">The sequence shown here is derived from an EMBL/GenBank/DDBJ whole genome shotgun (WGS) entry which is preliminary data.</text>
</comment>
<dbReference type="InterPro" id="IPR015943">
    <property type="entry name" value="WD40/YVTN_repeat-like_dom_sf"/>
</dbReference>
<keyword evidence="1" id="KW-0677">Repeat</keyword>
<protein>
    <recommendedName>
        <fullName evidence="3">NACHT domain-containing protein</fullName>
    </recommendedName>
</protein>
<evidence type="ECO:0000313" key="5">
    <source>
        <dbReference type="Proteomes" id="UP001050691"/>
    </source>
</evidence>
<accession>A0AAV5ABC5</accession>